<dbReference type="EMBL" id="MU004193">
    <property type="protein sequence ID" value="KAF2493073.1"/>
    <property type="molecule type" value="Genomic_DNA"/>
</dbReference>
<evidence type="ECO:0000313" key="2">
    <source>
        <dbReference type="EMBL" id="KAF2493073.1"/>
    </source>
</evidence>
<reference evidence="2" key="1">
    <citation type="journal article" date="2020" name="Stud. Mycol.">
        <title>101 Dothideomycetes genomes: a test case for predicting lifestyles and emergence of pathogens.</title>
        <authorList>
            <person name="Haridas S."/>
            <person name="Albert R."/>
            <person name="Binder M."/>
            <person name="Bloem J."/>
            <person name="Labutti K."/>
            <person name="Salamov A."/>
            <person name="Andreopoulos B."/>
            <person name="Baker S."/>
            <person name="Barry K."/>
            <person name="Bills G."/>
            <person name="Bluhm B."/>
            <person name="Cannon C."/>
            <person name="Castanera R."/>
            <person name="Culley D."/>
            <person name="Daum C."/>
            <person name="Ezra D."/>
            <person name="Gonzalez J."/>
            <person name="Henrissat B."/>
            <person name="Kuo A."/>
            <person name="Liang C."/>
            <person name="Lipzen A."/>
            <person name="Lutzoni F."/>
            <person name="Magnuson J."/>
            <person name="Mondo S."/>
            <person name="Nolan M."/>
            <person name="Ohm R."/>
            <person name="Pangilinan J."/>
            <person name="Park H.-J."/>
            <person name="Ramirez L."/>
            <person name="Alfaro M."/>
            <person name="Sun H."/>
            <person name="Tritt A."/>
            <person name="Yoshinaga Y."/>
            <person name="Zwiers L.-H."/>
            <person name="Turgeon B."/>
            <person name="Goodwin S."/>
            <person name="Spatafora J."/>
            <person name="Crous P."/>
            <person name="Grigoriev I."/>
        </authorList>
    </citation>
    <scope>NUCLEOTIDE SEQUENCE</scope>
    <source>
        <strain evidence="2">CBS 269.34</strain>
    </source>
</reference>
<keyword evidence="1" id="KW-0472">Membrane</keyword>
<keyword evidence="1" id="KW-0812">Transmembrane</keyword>
<feature type="transmembrane region" description="Helical" evidence="1">
    <location>
        <begin position="166"/>
        <end position="187"/>
    </location>
</feature>
<organism evidence="2 3">
    <name type="scientific">Lophium mytilinum</name>
    <dbReference type="NCBI Taxonomy" id="390894"/>
    <lineage>
        <taxon>Eukaryota</taxon>
        <taxon>Fungi</taxon>
        <taxon>Dikarya</taxon>
        <taxon>Ascomycota</taxon>
        <taxon>Pezizomycotina</taxon>
        <taxon>Dothideomycetes</taxon>
        <taxon>Pleosporomycetidae</taxon>
        <taxon>Mytilinidiales</taxon>
        <taxon>Mytilinidiaceae</taxon>
        <taxon>Lophium</taxon>
    </lineage>
</organism>
<accession>A0A6A6QMV6</accession>
<dbReference type="OrthoDB" id="5215637at2759"/>
<protein>
    <recommendedName>
        <fullName evidence="4">Mid2 domain-containing protein</fullName>
    </recommendedName>
</protein>
<gene>
    <name evidence="2" type="ORF">BU16DRAFT_97392</name>
</gene>
<keyword evidence="3" id="KW-1185">Reference proteome</keyword>
<evidence type="ECO:0000256" key="1">
    <source>
        <dbReference type="SAM" id="Phobius"/>
    </source>
</evidence>
<keyword evidence="1" id="KW-1133">Transmembrane helix</keyword>
<proteinExistence type="predicted"/>
<evidence type="ECO:0000313" key="3">
    <source>
        <dbReference type="Proteomes" id="UP000799750"/>
    </source>
</evidence>
<sequence>MANSSVCFFPNSNTDGGDINPIFVPCDPAASVSACCAVGESCTGSGLCYSSSGGIYRGACTDKTWKDASCPHLCNEDNTGRNSGSQDGFQFLINCEGNTFVCGDRTECDNSTFTFPHNVGPIMQVNITGNFNQSQLISSIPSSSPSNSSSGDSVAHRCSSHSTTTVGVALGVALGVLLLSAIAWGLWERRGRTRLLRGNVGAGAGFATGHEYVYKQTPLAEVGDQRPVLEMPGR</sequence>
<dbReference type="Proteomes" id="UP000799750">
    <property type="component" value="Unassembled WGS sequence"/>
</dbReference>
<evidence type="ECO:0008006" key="4">
    <source>
        <dbReference type="Google" id="ProtNLM"/>
    </source>
</evidence>
<name>A0A6A6QMV6_9PEZI</name>
<dbReference type="AlphaFoldDB" id="A0A6A6QMV6"/>